<dbReference type="STRING" id="340177.Cag_0105"/>
<evidence type="ECO:0000256" key="1">
    <source>
        <dbReference type="SAM" id="MobiDB-lite"/>
    </source>
</evidence>
<dbReference type="HOGENOM" id="CLU_110241_0_0_10"/>
<organism evidence="2">
    <name type="scientific">Chlorobium chlorochromatii (strain CaD3)</name>
    <dbReference type="NCBI Taxonomy" id="340177"/>
    <lineage>
        <taxon>Bacteria</taxon>
        <taxon>Pseudomonadati</taxon>
        <taxon>Chlorobiota</taxon>
        <taxon>Chlorobiia</taxon>
        <taxon>Chlorobiales</taxon>
        <taxon>Chlorobiaceae</taxon>
        <taxon>Chlorobium/Pelodictyon group</taxon>
        <taxon>Chlorobium</taxon>
    </lineage>
</organism>
<accession>Q3ANR0</accession>
<dbReference type="SUPFAM" id="SSF48452">
    <property type="entry name" value="TPR-like"/>
    <property type="match status" value="1"/>
</dbReference>
<dbReference type="InterPro" id="IPR011990">
    <property type="entry name" value="TPR-like_helical_dom_sf"/>
</dbReference>
<dbReference type="KEGG" id="cch:Cag_0105"/>
<feature type="region of interest" description="Disordered" evidence="1">
    <location>
        <begin position="143"/>
        <end position="207"/>
    </location>
</feature>
<name>Q3ANR0_CHLCH</name>
<gene>
    <name evidence="2" type="ordered locus">Cag_0105</name>
</gene>
<feature type="compositionally biased region" description="Polar residues" evidence="1">
    <location>
        <begin position="192"/>
        <end position="201"/>
    </location>
</feature>
<dbReference type="AlphaFoldDB" id="Q3ANR0"/>
<sequence length="207" mass="23302">MQEGFNHYQQQRRAYTLYQQHSYLQAEQAFHTLAAQAPSPKEKASAHFNEACALAMQGNHTQALPLFTLSRKGTTLTEPLRLQALFNEGTLLAAQAKKSSARQEKMTLYQRSLHHFKQVLLQSPTDVDAKINYEIVRRHMAALQPKPPQSPKQQPNRAAITPAGGIGNDVAQRLLEQAARNESSLMREMAQQGKSSTPRSTKNLRDW</sequence>
<protein>
    <submittedName>
        <fullName evidence="2">Uncharacterized protein</fullName>
    </submittedName>
</protein>
<dbReference type="eggNOG" id="COG1729">
    <property type="taxonomic scope" value="Bacteria"/>
</dbReference>
<evidence type="ECO:0000313" key="2">
    <source>
        <dbReference type="EMBL" id="ABB27383.1"/>
    </source>
</evidence>
<dbReference type="Gene3D" id="1.25.40.10">
    <property type="entry name" value="Tetratricopeptide repeat domain"/>
    <property type="match status" value="1"/>
</dbReference>
<dbReference type="EMBL" id="CP000108">
    <property type="protein sequence ID" value="ABB27383.1"/>
    <property type="molecule type" value="Genomic_DNA"/>
</dbReference>
<proteinExistence type="predicted"/>
<reference evidence="2" key="1">
    <citation type="submission" date="2005-08" db="EMBL/GenBank/DDBJ databases">
        <title>Complete sequence of Chlorobium chlorochromatii CaD3.</title>
        <authorList>
            <person name="Copeland A."/>
            <person name="Lucas S."/>
            <person name="Lapidus A."/>
            <person name="Barry K."/>
            <person name="Detter J.C."/>
            <person name="Glavina T."/>
            <person name="Hammon N."/>
            <person name="Israni S."/>
            <person name="Pitluck S."/>
            <person name="Bryant D."/>
            <person name="Schmutz J."/>
            <person name="Larimer F."/>
            <person name="Land M."/>
            <person name="Kyrpides N."/>
            <person name="Ivanova N."/>
            <person name="Richardson P."/>
        </authorList>
    </citation>
    <scope>NUCLEOTIDE SEQUENCE [LARGE SCALE GENOMIC DNA]</scope>
    <source>
        <strain evidence="2">CaD3</strain>
    </source>
</reference>